<feature type="compositionally biased region" description="Polar residues" evidence="1">
    <location>
        <begin position="1"/>
        <end position="10"/>
    </location>
</feature>
<dbReference type="InterPro" id="IPR015943">
    <property type="entry name" value="WD40/YVTN_repeat-like_dom_sf"/>
</dbReference>
<dbReference type="GO" id="GO:0042594">
    <property type="term" value="P:response to starvation"/>
    <property type="evidence" value="ECO:0007669"/>
    <property type="project" value="TreeGrafter"/>
</dbReference>
<dbReference type="InterPro" id="IPR036322">
    <property type="entry name" value="WD40_repeat_dom_sf"/>
</dbReference>
<accession>A0A3P8GS32</accession>
<dbReference type="GO" id="GO:0006914">
    <property type="term" value="P:autophagy"/>
    <property type="evidence" value="ECO:0007669"/>
    <property type="project" value="InterPro"/>
</dbReference>
<dbReference type="PANTHER" id="PTHR13268">
    <property type="entry name" value="BREAST CARCINOMA AMPLIFIED SEQUENCE 3"/>
    <property type="match status" value="1"/>
</dbReference>
<dbReference type="EMBL" id="UZAN01057916">
    <property type="protein sequence ID" value="VDP91842.1"/>
    <property type="molecule type" value="Genomic_DNA"/>
</dbReference>
<dbReference type="InterPro" id="IPR048382">
    <property type="entry name" value="BCAS3_WD40"/>
</dbReference>
<organism evidence="3 4">
    <name type="scientific">Echinostoma caproni</name>
    <dbReference type="NCBI Taxonomy" id="27848"/>
    <lineage>
        <taxon>Eukaryota</taxon>
        <taxon>Metazoa</taxon>
        <taxon>Spiralia</taxon>
        <taxon>Lophotrochozoa</taxon>
        <taxon>Platyhelminthes</taxon>
        <taxon>Trematoda</taxon>
        <taxon>Digenea</taxon>
        <taxon>Plagiorchiida</taxon>
        <taxon>Echinostomata</taxon>
        <taxon>Echinostomatoidea</taxon>
        <taxon>Echinostomatidae</taxon>
        <taxon>Echinostoma</taxon>
    </lineage>
</organism>
<dbReference type="SUPFAM" id="SSF50978">
    <property type="entry name" value="WD40 repeat-like"/>
    <property type="match status" value="1"/>
</dbReference>
<evidence type="ECO:0000256" key="1">
    <source>
        <dbReference type="SAM" id="MobiDB-lite"/>
    </source>
</evidence>
<dbReference type="PANTHER" id="PTHR13268:SF0">
    <property type="entry name" value="BCAS3 MICROTUBULE ASSOCIATED CELL MIGRATION FACTOR"/>
    <property type="match status" value="1"/>
</dbReference>
<evidence type="ECO:0000313" key="3">
    <source>
        <dbReference type="EMBL" id="VDP91842.1"/>
    </source>
</evidence>
<dbReference type="AlphaFoldDB" id="A0A3P8GS32"/>
<sequence>MSGTSPSNKSDFLRTGLSGSPGAGLADTSFSVTGEFPDPGSNDLSPGYVTVIDLATMHAQFLAWKKTEAATMQLTLLETSSVEDTKLPTVQSADTDHFSSESLSGLSYINVHDHCEFGSLVAHFMAHRWAGVSLLKFDPTGTLLFTACTRGHAFNLFRISNHPCDQRQTAVHHLYILERGNIPCEVVDAAFSRDSRWLAVSSNHGTTHVFPVTAYGGEITVRTHTRPFVVNRTSRYHRSSGIEEHQLTRPQRERGMVDTTASMTNLSGADLAGLGGPSVSGPYGACRGAPMAGLGPQCPHLMLTTAFHPRTASGT</sequence>
<dbReference type="Proteomes" id="UP000272942">
    <property type="component" value="Unassembled WGS sequence"/>
</dbReference>
<evidence type="ECO:0000259" key="2">
    <source>
        <dbReference type="Pfam" id="PF21034"/>
    </source>
</evidence>
<protein>
    <recommendedName>
        <fullName evidence="2">BCAS3 WD40 domain-containing protein</fullName>
    </recommendedName>
</protein>
<name>A0A3P8GS32_9TREM</name>
<dbReference type="Gene3D" id="2.130.10.10">
    <property type="entry name" value="YVTN repeat-like/Quinoprotein amine dehydrogenase"/>
    <property type="match status" value="1"/>
</dbReference>
<proteinExistence type="predicted"/>
<feature type="domain" description="BCAS3 WD40" evidence="2">
    <location>
        <begin position="109"/>
        <end position="254"/>
    </location>
</feature>
<dbReference type="Pfam" id="PF21034">
    <property type="entry name" value="BCAS3_WD40"/>
    <property type="match status" value="1"/>
</dbReference>
<feature type="region of interest" description="Disordered" evidence="1">
    <location>
        <begin position="1"/>
        <end position="20"/>
    </location>
</feature>
<reference evidence="3 4" key="1">
    <citation type="submission" date="2018-11" db="EMBL/GenBank/DDBJ databases">
        <authorList>
            <consortium name="Pathogen Informatics"/>
        </authorList>
    </citation>
    <scope>NUCLEOTIDE SEQUENCE [LARGE SCALE GENOMIC DNA]</scope>
    <source>
        <strain evidence="3 4">Egypt</strain>
    </source>
</reference>
<dbReference type="InterPro" id="IPR045142">
    <property type="entry name" value="BCAS3-like"/>
</dbReference>
<gene>
    <name evidence="3" type="ORF">ECPE_LOCUS14570</name>
</gene>
<dbReference type="OrthoDB" id="25778at2759"/>
<evidence type="ECO:0000313" key="4">
    <source>
        <dbReference type="Proteomes" id="UP000272942"/>
    </source>
</evidence>
<dbReference type="GO" id="GO:0005737">
    <property type="term" value="C:cytoplasm"/>
    <property type="evidence" value="ECO:0007669"/>
    <property type="project" value="TreeGrafter"/>
</dbReference>
<keyword evidence="4" id="KW-1185">Reference proteome</keyword>